<sequence length="65" mass="7177">MKTPRRSPRGDVEEKCIDCEGGISHTDGVTMMDRNGEWLSKAVAICASCSGRRWDHIHQMMGGGQ</sequence>
<name>A0A0F9CXX0_9ZZZZ</name>
<dbReference type="EMBL" id="LAZR01031284">
    <property type="protein sequence ID" value="KKL54198.1"/>
    <property type="molecule type" value="Genomic_DNA"/>
</dbReference>
<comment type="caution">
    <text evidence="1">The sequence shown here is derived from an EMBL/GenBank/DDBJ whole genome shotgun (WGS) entry which is preliminary data.</text>
</comment>
<accession>A0A0F9CXX0</accession>
<dbReference type="AlphaFoldDB" id="A0A0F9CXX0"/>
<proteinExistence type="predicted"/>
<evidence type="ECO:0000313" key="1">
    <source>
        <dbReference type="EMBL" id="KKL54198.1"/>
    </source>
</evidence>
<gene>
    <name evidence="1" type="ORF">LCGC14_2267820</name>
</gene>
<reference evidence="1" key="1">
    <citation type="journal article" date="2015" name="Nature">
        <title>Complex archaea that bridge the gap between prokaryotes and eukaryotes.</title>
        <authorList>
            <person name="Spang A."/>
            <person name="Saw J.H."/>
            <person name="Jorgensen S.L."/>
            <person name="Zaremba-Niedzwiedzka K."/>
            <person name="Martijn J."/>
            <person name="Lind A.E."/>
            <person name="van Eijk R."/>
            <person name="Schleper C."/>
            <person name="Guy L."/>
            <person name="Ettema T.J."/>
        </authorList>
    </citation>
    <scope>NUCLEOTIDE SEQUENCE</scope>
</reference>
<organism evidence="1">
    <name type="scientific">marine sediment metagenome</name>
    <dbReference type="NCBI Taxonomy" id="412755"/>
    <lineage>
        <taxon>unclassified sequences</taxon>
        <taxon>metagenomes</taxon>
        <taxon>ecological metagenomes</taxon>
    </lineage>
</organism>
<protein>
    <submittedName>
        <fullName evidence="1">Uncharacterized protein</fullName>
    </submittedName>
</protein>